<evidence type="ECO:0000313" key="1">
    <source>
        <dbReference type="EMBL" id="KAK6981246.1"/>
    </source>
</evidence>
<accession>A0AAV9ZG95</accession>
<sequence>MTKTNVLSKGAPKSKVAADMVEERLKNGGACLFSLSSERYPNVMWLCTVSSDVAFLLTDVAIKAPDLFGFTFALYLEVNSSTFNPGLILIECWLAALFFWYHRIILPELNIEFKTWKCDPFGPQLAIFLDDRSSASFFIVHDLARGMIKGRPVPAGRDDRAVGPAYWSYGALEAQVPHAAQNQQEGNVEVDDGNSSVDAAGGEEELVLVVDPSGNYKPASSPIADYQSRGEALKDISIWDFVARIDKDVAQEEDWDEDGEDDRDGSDNLGRTHYQDFFVLAWRKTVSRVEYFVLCNERNDSEYPDWTSIRIQSAVKSASKACGKLEWTRG</sequence>
<dbReference type="EMBL" id="JAWWNJ010000152">
    <property type="protein sequence ID" value="KAK6981246.1"/>
    <property type="molecule type" value="Genomic_DNA"/>
</dbReference>
<evidence type="ECO:0000313" key="2">
    <source>
        <dbReference type="Proteomes" id="UP001362999"/>
    </source>
</evidence>
<name>A0AAV9ZG95_9AGAR</name>
<gene>
    <name evidence="1" type="ORF">R3P38DRAFT_2808337</name>
</gene>
<dbReference type="Proteomes" id="UP001362999">
    <property type="component" value="Unassembled WGS sequence"/>
</dbReference>
<protein>
    <submittedName>
        <fullName evidence="1">Uncharacterized protein</fullName>
    </submittedName>
</protein>
<comment type="caution">
    <text evidence="1">The sequence shown here is derived from an EMBL/GenBank/DDBJ whole genome shotgun (WGS) entry which is preliminary data.</text>
</comment>
<reference evidence="1 2" key="1">
    <citation type="journal article" date="2024" name="J Genomics">
        <title>Draft genome sequencing and assembly of Favolaschia claudopus CIRM-BRFM 2984 isolated from oak limbs.</title>
        <authorList>
            <person name="Navarro D."/>
            <person name="Drula E."/>
            <person name="Chaduli D."/>
            <person name="Cazenave R."/>
            <person name="Ahrendt S."/>
            <person name="Wang J."/>
            <person name="Lipzen A."/>
            <person name="Daum C."/>
            <person name="Barry K."/>
            <person name="Grigoriev I.V."/>
            <person name="Favel A."/>
            <person name="Rosso M.N."/>
            <person name="Martin F."/>
        </authorList>
    </citation>
    <scope>NUCLEOTIDE SEQUENCE [LARGE SCALE GENOMIC DNA]</scope>
    <source>
        <strain evidence="1 2">CIRM-BRFM 2984</strain>
    </source>
</reference>
<proteinExistence type="predicted"/>
<dbReference type="AlphaFoldDB" id="A0AAV9ZG95"/>
<keyword evidence="2" id="KW-1185">Reference proteome</keyword>
<organism evidence="1 2">
    <name type="scientific">Favolaschia claudopus</name>
    <dbReference type="NCBI Taxonomy" id="2862362"/>
    <lineage>
        <taxon>Eukaryota</taxon>
        <taxon>Fungi</taxon>
        <taxon>Dikarya</taxon>
        <taxon>Basidiomycota</taxon>
        <taxon>Agaricomycotina</taxon>
        <taxon>Agaricomycetes</taxon>
        <taxon>Agaricomycetidae</taxon>
        <taxon>Agaricales</taxon>
        <taxon>Marasmiineae</taxon>
        <taxon>Mycenaceae</taxon>
        <taxon>Favolaschia</taxon>
    </lineage>
</organism>